<evidence type="ECO:0000256" key="3">
    <source>
        <dbReference type="ARBA" id="ARBA00022692"/>
    </source>
</evidence>
<dbReference type="OrthoDB" id="4965946at2"/>
<dbReference type="PROSITE" id="PS50850">
    <property type="entry name" value="MFS"/>
    <property type="match status" value="1"/>
</dbReference>
<evidence type="ECO:0000256" key="1">
    <source>
        <dbReference type="ARBA" id="ARBA00004651"/>
    </source>
</evidence>
<feature type="transmembrane region" description="Helical" evidence="6">
    <location>
        <begin position="283"/>
        <end position="301"/>
    </location>
</feature>
<dbReference type="InterPro" id="IPR036259">
    <property type="entry name" value="MFS_trans_sf"/>
</dbReference>
<evidence type="ECO:0000313" key="9">
    <source>
        <dbReference type="Proteomes" id="UP000287533"/>
    </source>
</evidence>
<keyword evidence="4 6" id="KW-1133">Transmembrane helix</keyword>
<keyword evidence="5 6" id="KW-0472">Membrane</keyword>
<dbReference type="GO" id="GO:0022857">
    <property type="term" value="F:transmembrane transporter activity"/>
    <property type="evidence" value="ECO:0007669"/>
    <property type="project" value="InterPro"/>
</dbReference>
<dbReference type="InterPro" id="IPR020846">
    <property type="entry name" value="MFS_dom"/>
</dbReference>
<dbReference type="PANTHER" id="PTHR23513">
    <property type="entry name" value="INTEGRAL MEMBRANE EFFLUX PROTEIN-RELATED"/>
    <property type="match status" value="1"/>
</dbReference>
<dbReference type="EMBL" id="QXGL01000006">
    <property type="protein sequence ID" value="RSX51806.1"/>
    <property type="molecule type" value="Genomic_DNA"/>
</dbReference>
<feature type="domain" description="Major facilitator superfamily (MFS) profile" evidence="7">
    <location>
        <begin position="1"/>
        <end position="397"/>
    </location>
</feature>
<evidence type="ECO:0000259" key="7">
    <source>
        <dbReference type="PROSITE" id="PS50850"/>
    </source>
</evidence>
<dbReference type="PANTHER" id="PTHR23513:SF6">
    <property type="entry name" value="MAJOR FACILITATOR SUPERFAMILY ASSOCIATED DOMAIN-CONTAINING PROTEIN"/>
    <property type="match status" value="1"/>
</dbReference>
<reference evidence="8 9" key="1">
    <citation type="submission" date="2018-09" db="EMBL/GenBank/DDBJ databases">
        <title>Characterization of the phylogenetic diversity of five novel species belonging to the genus Bifidobacterium.</title>
        <authorList>
            <person name="Lugli G.A."/>
            <person name="Duranti S."/>
            <person name="Milani C."/>
        </authorList>
    </citation>
    <scope>NUCLEOTIDE SEQUENCE [LARGE SCALE GENOMIC DNA]</scope>
    <source>
        <strain evidence="8 9">2034B</strain>
    </source>
</reference>
<evidence type="ECO:0000256" key="2">
    <source>
        <dbReference type="ARBA" id="ARBA00022475"/>
    </source>
</evidence>
<feature type="transmembrane region" description="Helical" evidence="6">
    <location>
        <begin position="100"/>
        <end position="120"/>
    </location>
</feature>
<keyword evidence="3 6" id="KW-0812">Transmembrane</keyword>
<dbReference type="SUPFAM" id="SSF103473">
    <property type="entry name" value="MFS general substrate transporter"/>
    <property type="match status" value="1"/>
</dbReference>
<accession>A0A430FG41</accession>
<dbReference type="InterPro" id="IPR011701">
    <property type="entry name" value="MFS"/>
</dbReference>
<organism evidence="8 9">
    <name type="scientific">Bifidobacterium goeldii</name>
    <dbReference type="NCBI Taxonomy" id="2306975"/>
    <lineage>
        <taxon>Bacteria</taxon>
        <taxon>Bacillati</taxon>
        <taxon>Actinomycetota</taxon>
        <taxon>Actinomycetes</taxon>
        <taxon>Bifidobacteriales</taxon>
        <taxon>Bifidobacteriaceae</taxon>
        <taxon>Bifidobacterium</taxon>
    </lineage>
</organism>
<feature type="transmembrane region" description="Helical" evidence="6">
    <location>
        <begin position="75"/>
        <end position="94"/>
    </location>
</feature>
<dbReference type="Proteomes" id="UP000287533">
    <property type="component" value="Unassembled WGS sequence"/>
</dbReference>
<feature type="transmembrane region" description="Helical" evidence="6">
    <location>
        <begin position="307"/>
        <end position="332"/>
    </location>
</feature>
<feature type="transmembrane region" description="Helical" evidence="6">
    <location>
        <begin position="252"/>
        <end position="271"/>
    </location>
</feature>
<feature type="transmembrane region" description="Helical" evidence="6">
    <location>
        <begin position="21"/>
        <end position="38"/>
    </location>
</feature>
<dbReference type="CDD" id="cd06173">
    <property type="entry name" value="MFS_MefA_like"/>
    <property type="match status" value="1"/>
</dbReference>
<dbReference type="Gene3D" id="1.20.1250.20">
    <property type="entry name" value="MFS general substrate transporter like domains"/>
    <property type="match status" value="1"/>
</dbReference>
<protein>
    <submittedName>
        <fullName evidence="8">Permease</fullName>
    </submittedName>
</protein>
<dbReference type="GO" id="GO:0005886">
    <property type="term" value="C:plasma membrane"/>
    <property type="evidence" value="ECO:0007669"/>
    <property type="project" value="UniProtKB-SubCell"/>
</dbReference>
<proteinExistence type="predicted"/>
<feature type="transmembrane region" description="Helical" evidence="6">
    <location>
        <begin position="371"/>
        <end position="391"/>
    </location>
</feature>
<gene>
    <name evidence="8" type="ORF">D2E25_1781</name>
</gene>
<evidence type="ECO:0000256" key="5">
    <source>
        <dbReference type="ARBA" id="ARBA00023136"/>
    </source>
</evidence>
<comment type="caution">
    <text evidence="8">The sequence shown here is derived from an EMBL/GenBank/DDBJ whole genome shotgun (WGS) entry which is preliminary data.</text>
</comment>
<evidence type="ECO:0000313" key="8">
    <source>
        <dbReference type="EMBL" id="RSX51806.1"/>
    </source>
</evidence>
<evidence type="ECO:0000256" key="4">
    <source>
        <dbReference type="ARBA" id="ARBA00022989"/>
    </source>
</evidence>
<sequence length="408" mass="43805">MNSLWKMPDYRHWFISDTTDVVATSLRLFAIPLVIISMTKSEFISGIVVTLVSVTTMIATPIGGAIADRHNRRRMMMLLGVIGASLSVIAVILICVGNQISTWMFIGIVIFFALNSGLLCPSNNAILKSIVPVKLFAKSQAIRETRESCVGILSGAVGGFFYRLSPWGPFAACGVMHIISAISAKKLSNPTVSVEDNEDESFIESLKNGFVWVMSSSRFRSYLAFGAVCNIACTGIIIGTQLMLAARGTDPILIGLIDGVMGIVMLLGSLCAMKITETLSPGLIATLTVVLFGISLVPMIFTDNYYVILACVSLGGFLFPACNSSLLGFLYGHTPNNMQGRADSVMETVLSVFSSFTPALVGWILESPSGFTGVVILCVTCSAVSMLITLGKPLRSIPQTKFWDTTTL</sequence>
<feature type="transmembrane region" description="Helical" evidence="6">
    <location>
        <begin position="344"/>
        <end position="365"/>
    </location>
</feature>
<comment type="subcellular location">
    <subcellularLocation>
        <location evidence="1">Cell membrane</location>
        <topology evidence="1">Multi-pass membrane protein</topology>
    </subcellularLocation>
</comment>
<keyword evidence="2" id="KW-1003">Cell membrane</keyword>
<feature type="transmembrane region" description="Helical" evidence="6">
    <location>
        <begin position="44"/>
        <end position="63"/>
    </location>
</feature>
<evidence type="ECO:0000256" key="6">
    <source>
        <dbReference type="SAM" id="Phobius"/>
    </source>
</evidence>
<dbReference type="Pfam" id="PF07690">
    <property type="entry name" value="MFS_1"/>
    <property type="match status" value="2"/>
</dbReference>
<dbReference type="AlphaFoldDB" id="A0A430FG41"/>
<feature type="transmembrane region" description="Helical" evidence="6">
    <location>
        <begin position="222"/>
        <end position="246"/>
    </location>
</feature>
<keyword evidence="9" id="KW-1185">Reference proteome</keyword>
<name>A0A430FG41_9BIFI</name>